<keyword evidence="2" id="KW-0418">Kinase</keyword>
<accession>Q5P388</accession>
<evidence type="ECO:0000259" key="5">
    <source>
        <dbReference type="SMART" id="SM00065"/>
    </source>
</evidence>
<evidence type="ECO:0000313" key="7">
    <source>
        <dbReference type="Proteomes" id="UP000006552"/>
    </source>
</evidence>
<dbReference type="InterPro" id="IPR003018">
    <property type="entry name" value="GAF"/>
</dbReference>
<evidence type="ECO:0000256" key="3">
    <source>
        <dbReference type="ARBA" id="ARBA00023012"/>
    </source>
</evidence>
<evidence type="ECO:0000256" key="1">
    <source>
        <dbReference type="ARBA" id="ARBA00022679"/>
    </source>
</evidence>
<keyword evidence="3" id="KW-0902">Two-component regulatory system</keyword>
<dbReference type="SUPFAM" id="SSF55781">
    <property type="entry name" value="GAF domain-like"/>
    <property type="match status" value="1"/>
</dbReference>
<dbReference type="Gene3D" id="3.30.565.10">
    <property type="entry name" value="Histidine kinase-like ATPase, C-terminal domain"/>
    <property type="match status" value="1"/>
</dbReference>
<dbReference type="RefSeq" id="WP_011237919.1">
    <property type="nucleotide sequence ID" value="NC_006513.1"/>
</dbReference>
<keyword evidence="4" id="KW-0812">Transmembrane</keyword>
<dbReference type="SMART" id="SM00065">
    <property type="entry name" value="GAF"/>
    <property type="match status" value="1"/>
</dbReference>
<dbReference type="PANTHER" id="PTHR24421">
    <property type="entry name" value="NITRATE/NITRITE SENSOR PROTEIN NARX-RELATED"/>
    <property type="match status" value="1"/>
</dbReference>
<dbReference type="HOGENOM" id="CLU_490629_0_0_4"/>
<dbReference type="InterPro" id="IPR011712">
    <property type="entry name" value="Sig_transdc_His_kin_sub3_dim/P"/>
</dbReference>
<feature type="transmembrane region" description="Helical" evidence="4">
    <location>
        <begin position="158"/>
        <end position="176"/>
    </location>
</feature>
<gene>
    <name evidence="6" type="ORF">ebA3729</name>
</gene>
<dbReference type="AlphaFoldDB" id="Q5P388"/>
<proteinExistence type="predicted"/>
<dbReference type="InterPro" id="IPR050482">
    <property type="entry name" value="Sensor_HK_TwoCompSys"/>
</dbReference>
<sequence length="571" mass="61922">MDTSSATSPAVLPPGVANGGLHLNPELRRILANIRVIVAIVAATEALSLSGAGRTPAALAALGYAVYAGWLCWVETRGNRPVLPRVTSWVDAGWILLFAWLAEAQSSLFVLLLLFPVLFASLSFGFVSGLLVSLFAAAVAAAQLILRSGYGDIPWQGAMLQPLSLLVLGPLVAALARAGMQMNEQLTVADRLLGQLDPRLGVRRVAETTLRALTHHFDADRGLILLWLPDSEPRLFDCDASGNVNELSGELHTRLVESLGRLPSHIAAVHHLGHLGRLPLRHHSGFDLETKGPSSAARPAAEHLAELLDARSMVAMPICRRAPHPCRLLLESRYRRYRARDAELLYGVMEQLAPVIENAGLLERLTEAAMATERARIGRDLHDTAIQPYLGLKYGIEALVRKAAPDNPLHHDIHALKDVAISELHNLRELVTDMRAGACGADDALAPALRRQAKRFSELFGIEVAVDCEGELPVRRSLAAAIFPMVGEALTNIRRHTDASRAEILVRAQAGSCSLRITNAHDPHAPPPPFIPRSIVERAESLHGRAVVERQRPGLTDLIISIPTHPEHGQP</sequence>
<dbReference type="EMBL" id="CR555306">
    <property type="protein sequence ID" value="CAI08226.1"/>
    <property type="molecule type" value="Genomic_DNA"/>
</dbReference>
<organism evidence="6 7">
    <name type="scientific">Aromatoleum aromaticum (strain DSM 19018 / LMG 30748 / EbN1)</name>
    <name type="common">Azoarcus sp. (strain EbN1)</name>
    <dbReference type="NCBI Taxonomy" id="76114"/>
    <lineage>
        <taxon>Bacteria</taxon>
        <taxon>Pseudomonadati</taxon>
        <taxon>Pseudomonadota</taxon>
        <taxon>Betaproteobacteria</taxon>
        <taxon>Rhodocyclales</taxon>
        <taxon>Rhodocyclaceae</taxon>
        <taxon>Aromatoleum</taxon>
    </lineage>
</organism>
<dbReference type="Proteomes" id="UP000006552">
    <property type="component" value="Chromosome"/>
</dbReference>
<dbReference type="InterPro" id="IPR036890">
    <property type="entry name" value="HATPase_C_sf"/>
</dbReference>
<dbReference type="GO" id="GO:0016020">
    <property type="term" value="C:membrane"/>
    <property type="evidence" value="ECO:0007669"/>
    <property type="project" value="InterPro"/>
</dbReference>
<protein>
    <submittedName>
        <fullName evidence="6">Two-component sensor protein</fullName>
    </submittedName>
</protein>
<name>Q5P388_AROAE</name>
<dbReference type="Gene3D" id="1.20.5.1930">
    <property type="match status" value="1"/>
</dbReference>
<feature type="transmembrane region" description="Helical" evidence="4">
    <location>
        <begin position="94"/>
        <end position="118"/>
    </location>
</feature>
<feature type="transmembrane region" description="Helical" evidence="4">
    <location>
        <begin position="55"/>
        <end position="73"/>
    </location>
</feature>
<keyword evidence="4" id="KW-0472">Membrane</keyword>
<feature type="domain" description="GAF" evidence="5">
    <location>
        <begin position="201"/>
        <end position="366"/>
    </location>
</feature>
<dbReference type="GO" id="GO:0046983">
    <property type="term" value="F:protein dimerization activity"/>
    <property type="evidence" value="ECO:0007669"/>
    <property type="project" value="InterPro"/>
</dbReference>
<evidence type="ECO:0000313" key="6">
    <source>
        <dbReference type="EMBL" id="CAI08226.1"/>
    </source>
</evidence>
<keyword evidence="7" id="KW-1185">Reference proteome</keyword>
<dbReference type="Pfam" id="PF07730">
    <property type="entry name" value="HisKA_3"/>
    <property type="match status" value="1"/>
</dbReference>
<keyword evidence="1" id="KW-0808">Transferase</keyword>
<dbReference type="Gene3D" id="3.30.450.40">
    <property type="match status" value="1"/>
</dbReference>
<reference evidence="6 7" key="1">
    <citation type="journal article" date="2005" name="Arch. Microbiol.">
        <title>The genome sequence of an anaerobic aromatic-degrading denitrifying bacterium, strain EbN1.</title>
        <authorList>
            <person name="Rabus R."/>
            <person name="Kube M."/>
            <person name="Heider J."/>
            <person name="Beck A."/>
            <person name="Heitmann K."/>
            <person name="Widdel F."/>
            <person name="Reinhardt R."/>
        </authorList>
    </citation>
    <scope>NUCLEOTIDE SEQUENCE [LARGE SCALE GENOMIC DNA]</scope>
    <source>
        <strain evidence="6 7">EbN1</strain>
    </source>
</reference>
<evidence type="ECO:0000256" key="4">
    <source>
        <dbReference type="SAM" id="Phobius"/>
    </source>
</evidence>
<dbReference type="OrthoDB" id="8681735at2"/>
<dbReference type="KEGG" id="eba:ebA3729"/>
<dbReference type="GO" id="GO:0000155">
    <property type="term" value="F:phosphorelay sensor kinase activity"/>
    <property type="evidence" value="ECO:0007669"/>
    <property type="project" value="InterPro"/>
</dbReference>
<feature type="transmembrane region" description="Helical" evidence="4">
    <location>
        <begin position="124"/>
        <end position="146"/>
    </location>
</feature>
<dbReference type="InterPro" id="IPR029016">
    <property type="entry name" value="GAF-like_dom_sf"/>
</dbReference>
<dbReference type="eggNOG" id="COG4585">
    <property type="taxonomic scope" value="Bacteria"/>
</dbReference>
<feature type="transmembrane region" description="Helical" evidence="4">
    <location>
        <begin position="30"/>
        <end position="49"/>
    </location>
</feature>
<dbReference type="STRING" id="76114.ebA3729"/>
<keyword evidence="4" id="KW-1133">Transmembrane helix</keyword>
<evidence type="ECO:0000256" key="2">
    <source>
        <dbReference type="ARBA" id="ARBA00022777"/>
    </source>
</evidence>